<organism evidence="5 6">
    <name type="scientific">Leptobrachium leishanense</name>
    <name type="common">Leishan spiny toad</name>
    <dbReference type="NCBI Taxonomy" id="445787"/>
    <lineage>
        <taxon>Eukaryota</taxon>
        <taxon>Metazoa</taxon>
        <taxon>Chordata</taxon>
        <taxon>Craniata</taxon>
        <taxon>Vertebrata</taxon>
        <taxon>Euteleostomi</taxon>
        <taxon>Amphibia</taxon>
        <taxon>Batrachia</taxon>
        <taxon>Anura</taxon>
        <taxon>Pelobatoidea</taxon>
        <taxon>Megophryidae</taxon>
        <taxon>Leptobrachium</taxon>
    </lineage>
</organism>
<evidence type="ECO:0000256" key="3">
    <source>
        <dbReference type="ARBA" id="ARBA00025777"/>
    </source>
</evidence>
<keyword evidence="4" id="KW-0539">Nucleus</keyword>
<evidence type="ECO:0000313" key="5">
    <source>
        <dbReference type="Ensembl" id="ENSLLEP00000014668.1"/>
    </source>
</evidence>
<dbReference type="InterPro" id="IPR045081">
    <property type="entry name" value="AN32"/>
</dbReference>
<evidence type="ECO:0000256" key="2">
    <source>
        <dbReference type="ARBA" id="ARBA00022737"/>
    </source>
</evidence>
<dbReference type="Proteomes" id="UP000694569">
    <property type="component" value="Unplaced"/>
</dbReference>
<dbReference type="GO" id="GO:0042393">
    <property type="term" value="F:histone binding"/>
    <property type="evidence" value="ECO:0007669"/>
    <property type="project" value="TreeGrafter"/>
</dbReference>
<comment type="function">
    <text evidence="4">Multifunctional protein that is involved in the regulation of many processes.</text>
</comment>
<dbReference type="PANTHER" id="PTHR11375">
    <property type="entry name" value="ACIDIC LEUCINE-RICH NUCLEAR PHOSPHOPROTEIN 32"/>
    <property type="match status" value="1"/>
</dbReference>
<keyword evidence="2" id="KW-0677">Repeat</keyword>
<dbReference type="GO" id="GO:0005634">
    <property type="term" value="C:nucleus"/>
    <property type="evidence" value="ECO:0007669"/>
    <property type="project" value="UniProtKB-SubCell"/>
</dbReference>
<reference evidence="5" key="2">
    <citation type="submission" date="2025-09" db="UniProtKB">
        <authorList>
            <consortium name="Ensembl"/>
        </authorList>
    </citation>
    <scope>IDENTIFICATION</scope>
</reference>
<dbReference type="SUPFAM" id="SSF52047">
    <property type="entry name" value="RNI-like"/>
    <property type="match status" value="1"/>
</dbReference>
<keyword evidence="1 4" id="KW-0433">Leucine-rich repeat</keyword>
<protein>
    <recommendedName>
        <fullName evidence="4">Acidic leucine-rich nuclear phosphoprotein 32 family member</fullName>
    </recommendedName>
</protein>
<proteinExistence type="inferred from homology"/>
<dbReference type="Ensembl" id="ENSLLET00000015235.1">
    <property type="protein sequence ID" value="ENSLLEP00000014668.1"/>
    <property type="gene ID" value="ENSLLEG00000009338.1"/>
</dbReference>
<comment type="subcellular location">
    <subcellularLocation>
        <location evidence="4">Nucleus</location>
    </subcellularLocation>
</comment>
<dbReference type="Gene3D" id="3.80.10.10">
    <property type="entry name" value="Ribonuclease Inhibitor"/>
    <property type="match status" value="1"/>
</dbReference>
<keyword evidence="6" id="KW-1185">Reference proteome</keyword>
<name>A0A8C5MHE1_9ANUR</name>
<dbReference type="OrthoDB" id="2160613at2759"/>
<sequence length="178" mass="20618">MDMKNRIHLELRNRTPADVKELFLDNCRSTEGKIEGLTDEFKELESLSTINVCLRSLANLPKLNKLKKVMTQLYLSHNMLLDHVFSFLPSVWDYKRGPQKIHISSYGCNDLCQGSATLTLKMFLNSISHDAQAGRYSWEMWFQSSSGAMSADLLDYNMLGLFNRFKDKCSFLEREFRS</sequence>
<reference evidence="5" key="1">
    <citation type="submission" date="2025-08" db="UniProtKB">
        <authorList>
            <consortium name="Ensembl"/>
        </authorList>
    </citation>
    <scope>IDENTIFICATION</scope>
</reference>
<comment type="similarity">
    <text evidence="3 4">Belongs to the ANP32 family.</text>
</comment>
<accession>A0A8C5MHE1</accession>
<dbReference type="GeneTree" id="ENSGT00950000182907"/>
<evidence type="ECO:0000256" key="4">
    <source>
        <dbReference type="RuleBase" id="RU369103"/>
    </source>
</evidence>
<dbReference type="InterPro" id="IPR032675">
    <property type="entry name" value="LRR_dom_sf"/>
</dbReference>
<dbReference type="AlphaFoldDB" id="A0A8C5MHE1"/>
<dbReference type="GO" id="GO:0042981">
    <property type="term" value="P:regulation of apoptotic process"/>
    <property type="evidence" value="ECO:0007669"/>
    <property type="project" value="TreeGrafter"/>
</dbReference>
<evidence type="ECO:0000256" key="1">
    <source>
        <dbReference type="ARBA" id="ARBA00022614"/>
    </source>
</evidence>
<evidence type="ECO:0000313" key="6">
    <source>
        <dbReference type="Proteomes" id="UP000694569"/>
    </source>
</evidence>
<dbReference type="PANTHER" id="PTHR11375:SF1">
    <property type="entry name" value="ACIDIC LEUCINE-RICH NUCLEAR PHOSPHOPROTEIN 32 FAMILY MEMBER A"/>
    <property type="match status" value="1"/>
</dbReference>